<evidence type="ECO:0000313" key="4">
    <source>
        <dbReference type="EMBL" id="QNI30302.1"/>
    </source>
</evidence>
<dbReference type="Pfam" id="PF01969">
    <property type="entry name" value="Ni_insertion"/>
    <property type="match status" value="1"/>
</dbReference>
<evidence type="ECO:0000256" key="2">
    <source>
        <dbReference type="HAMAP-Rule" id="MF_01074"/>
    </source>
</evidence>
<proteinExistence type="inferred from homology"/>
<dbReference type="NCBIfam" id="TIGR00299">
    <property type="entry name" value="nickel pincer cofactor biosynthesis protein LarC"/>
    <property type="match status" value="1"/>
</dbReference>
<evidence type="ECO:0000256" key="3">
    <source>
        <dbReference type="SAM" id="MobiDB-lite"/>
    </source>
</evidence>
<dbReference type="KEGG" id="adin:H7849_14055"/>
<feature type="region of interest" description="Disordered" evidence="3">
    <location>
        <begin position="71"/>
        <end position="102"/>
    </location>
</feature>
<dbReference type="PANTHER" id="PTHR36566:SF1">
    <property type="entry name" value="PYRIDINIUM-3,5-BISTHIOCARBOXYLIC ACID MONONUCLEOTIDE NICKEL INSERTION PROTEIN"/>
    <property type="match status" value="1"/>
</dbReference>
<feature type="compositionally biased region" description="Basic residues" evidence="3">
    <location>
        <begin position="75"/>
        <end position="86"/>
    </location>
</feature>
<dbReference type="Gene3D" id="3.30.70.1380">
    <property type="entry name" value="Transcriptional regulatory protein pf0864 domain like"/>
    <property type="match status" value="1"/>
</dbReference>
<dbReference type="PANTHER" id="PTHR36566">
    <property type="entry name" value="NICKEL INSERTION PROTEIN-RELATED"/>
    <property type="match status" value="1"/>
</dbReference>
<evidence type="ECO:0000256" key="1">
    <source>
        <dbReference type="ARBA" id="ARBA00022596"/>
    </source>
</evidence>
<evidence type="ECO:0000313" key="5">
    <source>
        <dbReference type="Proteomes" id="UP000515312"/>
    </source>
</evidence>
<dbReference type="GO" id="GO:0016151">
    <property type="term" value="F:nickel cation binding"/>
    <property type="evidence" value="ECO:0007669"/>
    <property type="project" value="UniProtKB-UniRule"/>
</dbReference>
<dbReference type="GO" id="GO:0016829">
    <property type="term" value="F:lyase activity"/>
    <property type="evidence" value="ECO:0007669"/>
    <property type="project" value="UniProtKB-UniRule"/>
</dbReference>
<dbReference type="AlphaFoldDB" id="A0A7G8BCN2"/>
<dbReference type="Gene3D" id="3.10.20.300">
    <property type="entry name" value="mk0293 like domain"/>
    <property type="match status" value="1"/>
</dbReference>
<dbReference type="HAMAP" id="MF_01074">
    <property type="entry name" value="LarC"/>
    <property type="match status" value="1"/>
</dbReference>
<dbReference type="InterPro" id="IPR002822">
    <property type="entry name" value="Ni_insertion"/>
</dbReference>
<dbReference type="Proteomes" id="UP000515312">
    <property type="component" value="Chromosome"/>
</dbReference>
<keyword evidence="2" id="KW-0456">Lyase</keyword>
<dbReference type="RefSeq" id="WP_186740095.1">
    <property type="nucleotide sequence ID" value="NZ_CP060394.1"/>
</dbReference>
<accession>A0A7G8BCN2</accession>
<name>A0A7G8BCN2_9BACT</name>
<keyword evidence="1 2" id="KW-0533">Nickel</keyword>
<gene>
    <name evidence="4" type="primary">larC</name>
    <name evidence="4" type="ORF">H7849_14055</name>
</gene>
<sequence>MRIGYLECFAGISGDMLLGALMDVGVSQSLLEETARALNIGASLRFSSVDRSGIAATKVDVLDAASGEIAEHRPSHDHHHSHHDHSHSHDHDPHHEDKHVHGRSWKQIRELIENAQLALDARALALRAFELLAQAEAKIHSVPVETVHFHEVGAVDTITDIVCAAVGLCSLGLDMWYASAVNVGSGFVQCAHGLFPVPAPATAELLKGIPTYSAGIQKELTTPTGAAILKALGCSFVDVPVITTEAIGYGAGTRNPKDFPNVLRLSIGDSTGARKTSGERVSVLECAVDDATPQLLAHTMERVLEEGALDVMCAPVVMKKGRMGSLLTVLCRPDRREALEELLLRETTTLGLRVREEDRVILTRRFVEVETAYGAIRVKIGSRNGEDLNWMPEYEDCARAAREHGVPLKQVMQSVLSAADKKVEA</sequence>
<dbReference type="EMBL" id="CP060394">
    <property type="protein sequence ID" value="QNI30302.1"/>
    <property type="molecule type" value="Genomic_DNA"/>
</dbReference>
<organism evidence="4 5">
    <name type="scientific">Alloacidobacterium dinghuense</name>
    <dbReference type="NCBI Taxonomy" id="2763107"/>
    <lineage>
        <taxon>Bacteria</taxon>
        <taxon>Pseudomonadati</taxon>
        <taxon>Acidobacteriota</taxon>
        <taxon>Terriglobia</taxon>
        <taxon>Terriglobales</taxon>
        <taxon>Acidobacteriaceae</taxon>
        <taxon>Alloacidobacterium</taxon>
    </lineage>
</organism>
<keyword evidence="5" id="KW-1185">Reference proteome</keyword>
<comment type="similarity">
    <text evidence="2">Belongs to the LarC family.</text>
</comment>
<reference evidence="4 5" key="1">
    <citation type="submission" date="2020-08" db="EMBL/GenBank/DDBJ databases">
        <title>Edaphobacter telluris sp. nov. and Acidobacterium dinghuensis sp. nov., two acidobacteria isolated from forest soil.</title>
        <authorList>
            <person name="Fu J."/>
            <person name="Qiu L."/>
        </authorList>
    </citation>
    <scope>NUCLEOTIDE SEQUENCE [LARGE SCALE GENOMIC DNA]</scope>
    <source>
        <strain evidence="4">4Y35</strain>
    </source>
</reference>
<feature type="compositionally biased region" description="Basic and acidic residues" evidence="3">
    <location>
        <begin position="87"/>
        <end position="99"/>
    </location>
</feature>
<protein>
    <recommendedName>
        <fullName evidence="2">Putative nickel insertion protein</fullName>
    </recommendedName>
</protein>